<reference evidence="4 5" key="1">
    <citation type="submission" date="2018-03" db="EMBL/GenBank/DDBJ databases">
        <title>Genomic Encyclopedia of Archaeal and Bacterial Type Strains, Phase II (KMG-II): from individual species to whole genera.</title>
        <authorList>
            <person name="Goeker M."/>
        </authorList>
    </citation>
    <scope>NUCLEOTIDE SEQUENCE [LARGE SCALE GENOMIC DNA]</scope>
    <source>
        <strain evidence="4 5">DSM 45312</strain>
    </source>
</reference>
<feature type="compositionally biased region" description="Gly residues" evidence="1">
    <location>
        <begin position="239"/>
        <end position="256"/>
    </location>
</feature>
<feature type="transmembrane region" description="Helical" evidence="2">
    <location>
        <begin position="210"/>
        <end position="231"/>
    </location>
</feature>
<keyword evidence="2" id="KW-1133">Transmembrane helix</keyword>
<dbReference type="AlphaFoldDB" id="A0A2P8DJ27"/>
<gene>
    <name evidence="4" type="ORF">CLV63_109192</name>
</gene>
<dbReference type="EMBL" id="PYGA01000009">
    <property type="protein sequence ID" value="PSK97188.1"/>
    <property type="molecule type" value="Genomic_DNA"/>
</dbReference>
<feature type="transmembrane region" description="Helical" evidence="2">
    <location>
        <begin position="6"/>
        <end position="23"/>
    </location>
</feature>
<sequence>MAIGFVLVAYAAVGEPLLGRWFYARFRRRRGADPRALVRFYGTAAAVQWAWAAAVAAVLVLSPGLAASDLGLRLPHNWAPILGAAAGAGAVFLVFHLLTRASRGRPAEGPGQGGRPAQGPGGPPDDALGAVAADLAPQTRRERRAAAVHAVTAGICEELLYRGLFVALGVGLGLPVWAAAVLSCVLFAVAHVYQGWWGLVGPGVLGAAAMVLYLVTGSLIVAIVAHVLINLRSVLAGGGRRGAGPGSPGGGRGGSRGGRRAKGRRHRPAAA</sequence>
<dbReference type="PANTHER" id="PTHR43592:SF7">
    <property type="entry name" value="CAAX AMINO TERMINAL PROTEASE FAMILY PROTEIN"/>
    <property type="match status" value="1"/>
</dbReference>
<proteinExistence type="predicted"/>
<keyword evidence="4" id="KW-0645">Protease</keyword>
<keyword evidence="2" id="KW-0812">Transmembrane</keyword>
<dbReference type="GO" id="GO:0004175">
    <property type="term" value="F:endopeptidase activity"/>
    <property type="evidence" value="ECO:0007669"/>
    <property type="project" value="UniProtKB-ARBA"/>
</dbReference>
<name>A0A2P8DJ27_9ACTN</name>
<keyword evidence="5" id="KW-1185">Reference proteome</keyword>
<evidence type="ECO:0000256" key="1">
    <source>
        <dbReference type="SAM" id="MobiDB-lite"/>
    </source>
</evidence>
<protein>
    <submittedName>
        <fullName evidence="4">CAAX prenyl protease-like protein</fullName>
    </submittedName>
</protein>
<keyword evidence="4" id="KW-0378">Hydrolase</keyword>
<dbReference type="GO" id="GO:0006508">
    <property type="term" value="P:proteolysis"/>
    <property type="evidence" value="ECO:0007669"/>
    <property type="project" value="UniProtKB-KW"/>
</dbReference>
<feature type="region of interest" description="Disordered" evidence="1">
    <location>
        <begin position="104"/>
        <end position="123"/>
    </location>
</feature>
<feature type="transmembrane region" description="Helical" evidence="2">
    <location>
        <begin position="44"/>
        <end position="66"/>
    </location>
</feature>
<keyword evidence="2" id="KW-0472">Membrane</keyword>
<dbReference type="Pfam" id="PF02517">
    <property type="entry name" value="Rce1-like"/>
    <property type="match status" value="1"/>
</dbReference>
<organism evidence="4 5">
    <name type="scientific">Murinocardiopsis flavida</name>
    <dbReference type="NCBI Taxonomy" id="645275"/>
    <lineage>
        <taxon>Bacteria</taxon>
        <taxon>Bacillati</taxon>
        <taxon>Actinomycetota</taxon>
        <taxon>Actinomycetes</taxon>
        <taxon>Streptosporangiales</taxon>
        <taxon>Nocardiopsidaceae</taxon>
        <taxon>Murinocardiopsis</taxon>
    </lineage>
</organism>
<dbReference type="GO" id="GO:0080120">
    <property type="term" value="P:CAAX-box protein maturation"/>
    <property type="evidence" value="ECO:0007669"/>
    <property type="project" value="UniProtKB-ARBA"/>
</dbReference>
<feature type="compositionally biased region" description="Basic residues" evidence="1">
    <location>
        <begin position="257"/>
        <end position="271"/>
    </location>
</feature>
<evidence type="ECO:0000259" key="3">
    <source>
        <dbReference type="Pfam" id="PF02517"/>
    </source>
</evidence>
<feature type="transmembrane region" description="Helical" evidence="2">
    <location>
        <begin position="164"/>
        <end position="190"/>
    </location>
</feature>
<accession>A0A2P8DJ27</accession>
<comment type="caution">
    <text evidence="4">The sequence shown here is derived from an EMBL/GenBank/DDBJ whole genome shotgun (WGS) entry which is preliminary data.</text>
</comment>
<dbReference type="PANTHER" id="PTHR43592">
    <property type="entry name" value="CAAX AMINO TERMINAL PROTEASE"/>
    <property type="match status" value="1"/>
</dbReference>
<dbReference type="Proteomes" id="UP000240542">
    <property type="component" value="Unassembled WGS sequence"/>
</dbReference>
<feature type="compositionally biased region" description="Gly residues" evidence="1">
    <location>
        <begin position="110"/>
        <end position="120"/>
    </location>
</feature>
<feature type="transmembrane region" description="Helical" evidence="2">
    <location>
        <begin position="78"/>
        <end position="98"/>
    </location>
</feature>
<feature type="domain" description="CAAX prenyl protease 2/Lysostaphin resistance protein A-like" evidence="3">
    <location>
        <begin position="147"/>
        <end position="231"/>
    </location>
</feature>
<evidence type="ECO:0000313" key="5">
    <source>
        <dbReference type="Proteomes" id="UP000240542"/>
    </source>
</evidence>
<evidence type="ECO:0000313" key="4">
    <source>
        <dbReference type="EMBL" id="PSK97188.1"/>
    </source>
</evidence>
<evidence type="ECO:0000256" key="2">
    <source>
        <dbReference type="SAM" id="Phobius"/>
    </source>
</evidence>
<dbReference type="InterPro" id="IPR003675">
    <property type="entry name" value="Rce1/LyrA-like_dom"/>
</dbReference>
<feature type="region of interest" description="Disordered" evidence="1">
    <location>
        <begin position="239"/>
        <end position="271"/>
    </location>
</feature>